<evidence type="ECO:0000256" key="1">
    <source>
        <dbReference type="ARBA" id="ARBA00004123"/>
    </source>
</evidence>
<evidence type="ECO:0008006" key="8">
    <source>
        <dbReference type="Google" id="ProtNLM"/>
    </source>
</evidence>
<keyword evidence="4" id="KW-0862">Zinc</keyword>
<dbReference type="PANTHER" id="PTHR46481">
    <property type="entry name" value="ZINC FINGER BED DOMAIN-CONTAINING PROTEIN 4"/>
    <property type="match status" value="1"/>
</dbReference>
<reference evidence="6 7" key="1">
    <citation type="submission" date="2017-11" db="EMBL/GenBank/DDBJ databases">
        <title>The genome of Rhizophagus clarus HR1 reveals common genetic basis of auxotrophy among arbuscular mycorrhizal fungi.</title>
        <authorList>
            <person name="Kobayashi Y."/>
        </authorList>
    </citation>
    <scope>NUCLEOTIDE SEQUENCE [LARGE SCALE GENOMIC DNA]</scope>
    <source>
        <strain evidence="6 7">HR1</strain>
    </source>
</reference>
<comment type="caution">
    <text evidence="6">The sequence shown here is derived from an EMBL/GenBank/DDBJ whole genome shotgun (WGS) entry which is preliminary data.</text>
</comment>
<dbReference type="SUPFAM" id="SSF53098">
    <property type="entry name" value="Ribonuclease H-like"/>
    <property type="match status" value="1"/>
</dbReference>
<evidence type="ECO:0000313" key="7">
    <source>
        <dbReference type="Proteomes" id="UP000247702"/>
    </source>
</evidence>
<sequence length="544" mass="63286">MFKLIQKFKLKCILSTDIRKKGGRPAGKIWNYFDKAAQVSREYYSATCSFCGYYWATAKPSKLKKHIAYDYQKVNFDTKIKVLTLLLVEQEDSDKDLNLTLITKRKISQTNINEDYENFPTLEDKEIAINKALIKLFVCCNLPFALIEHPFFNKFIKVLCATYTLSTRWILTNTFLVQKITRIDIKVVKIIENQINLTIAFDEWTNSTGQSIYDYCAFFDDEIIKIVEEIGPEKLAAVVSDNAPDAVLLEEFFVLSIHENEIKSWVKDIFNDRNFFENCRTIASILHPLKVSVGCLESRTSTLSDCYIHLVSLAGAIYHLPIQNIQFKYYCIEKFNDRWNEFTDDTNLLAFFLHPQYRGRGINQGKFSDICIKAGQIWKDMGHDQDSCKRIIEQIRKYKIKRAPFNLSFSKSNIPLIWWETIQNVDELQALALRLFAITPHSASCERSFSILGWFYGQRHTNLTLERADFNIFDGENIFDTEVDQSTVHNLNITTEVELESQIFNIEQEYEDDQNISQRVQAVVLSPQHYDFDIEALVRGIDEL</sequence>
<evidence type="ECO:0000256" key="4">
    <source>
        <dbReference type="ARBA" id="ARBA00022833"/>
    </source>
</evidence>
<evidence type="ECO:0000256" key="5">
    <source>
        <dbReference type="ARBA" id="ARBA00023242"/>
    </source>
</evidence>
<keyword evidence="3" id="KW-0863">Zinc-finger</keyword>
<dbReference type="GO" id="GO:0005634">
    <property type="term" value="C:nucleus"/>
    <property type="evidence" value="ECO:0007669"/>
    <property type="project" value="UniProtKB-SubCell"/>
</dbReference>
<evidence type="ECO:0000313" key="6">
    <source>
        <dbReference type="EMBL" id="GBC02229.1"/>
    </source>
</evidence>
<evidence type="ECO:0000256" key="3">
    <source>
        <dbReference type="ARBA" id="ARBA00022771"/>
    </source>
</evidence>
<gene>
    <name evidence="6" type="ORF">RclHR1_04510001</name>
</gene>
<keyword evidence="7" id="KW-1185">Reference proteome</keyword>
<comment type="subcellular location">
    <subcellularLocation>
        <location evidence="1">Nucleus</location>
    </subcellularLocation>
</comment>
<name>A0A2Z6SC45_9GLOM</name>
<dbReference type="AlphaFoldDB" id="A0A2Z6SC45"/>
<keyword evidence="2" id="KW-0479">Metal-binding</keyword>
<dbReference type="Proteomes" id="UP000247702">
    <property type="component" value="Unassembled WGS sequence"/>
</dbReference>
<protein>
    <recommendedName>
        <fullName evidence="8">BED-type domain-containing protein</fullName>
    </recommendedName>
</protein>
<evidence type="ECO:0000256" key="2">
    <source>
        <dbReference type="ARBA" id="ARBA00022723"/>
    </source>
</evidence>
<keyword evidence="5" id="KW-0539">Nucleus</keyword>
<dbReference type="InterPro" id="IPR012337">
    <property type="entry name" value="RNaseH-like_sf"/>
</dbReference>
<dbReference type="STRING" id="94130.A0A2Z6SC45"/>
<dbReference type="InterPro" id="IPR052035">
    <property type="entry name" value="ZnF_BED_domain_contain"/>
</dbReference>
<organism evidence="6 7">
    <name type="scientific">Rhizophagus clarus</name>
    <dbReference type="NCBI Taxonomy" id="94130"/>
    <lineage>
        <taxon>Eukaryota</taxon>
        <taxon>Fungi</taxon>
        <taxon>Fungi incertae sedis</taxon>
        <taxon>Mucoromycota</taxon>
        <taxon>Glomeromycotina</taxon>
        <taxon>Glomeromycetes</taxon>
        <taxon>Glomerales</taxon>
        <taxon>Glomeraceae</taxon>
        <taxon>Rhizophagus</taxon>
    </lineage>
</organism>
<accession>A0A2Z6SC45</accession>
<proteinExistence type="predicted"/>
<dbReference type="PANTHER" id="PTHR46481:SF10">
    <property type="entry name" value="ZINC FINGER BED DOMAIN-CONTAINING PROTEIN 39"/>
    <property type="match status" value="1"/>
</dbReference>
<dbReference type="EMBL" id="BEXD01003817">
    <property type="protein sequence ID" value="GBC02229.1"/>
    <property type="molecule type" value="Genomic_DNA"/>
</dbReference>
<dbReference type="GO" id="GO:0008270">
    <property type="term" value="F:zinc ion binding"/>
    <property type="evidence" value="ECO:0007669"/>
    <property type="project" value="UniProtKB-KW"/>
</dbReference>